<feature type="compositionally biased region" description="Acidic residues" evidence="11">
    <location>
        <begin position="4293"/>
        <end position="4306"/>
    </location>
</feature>
<feature type="compositionally biased region" description="Acidic residues" evidence="11">
    <location>
        <begin position="4568"/>
        <end position="4583"/>
    </location>
</feature>
<dbReference type="GO" id="GO:0030687">
    <property type="term" value="C:preribosome, large subunit precursor"/>
    <property type="evidence" value="ECO:0007669"/>
    <property type="project" value="TreeGrafter"/>
</dbReference>
<feature type="compositionally biased region" description="Acidic residues" evidence="11">
    <location>
        <begin position="4356"/>
        <end position="4367"/>
    </location>
</feature>
<dbReference type="PANTHER" id="PTHR48103">
    <property type="entry name" value="MIDASIN-RELATED"/>
    <property type="match status" value="1"/>
</dbReference>
<dbReference type="InterPro" id="IPR003593">
    <property type="entry name" value="AAA+_ATPase"/>
</dbReference>
<dbReference type="SUPFAM" id="SSF52540">
    <property type="entry name" value="P-loop containing nucleoside triphosphate hydrolases"/>
    <property type="match status" value="6"/>
</dbReference>
<feature type="compositionally biased region" description="Low complexity" evidence="11">
    <location>
        <begin position="4425"/>
        <end position="4448"/>
    </location>
</feature>
<dbReference type="GO" id="GO:0000055">
    <property type="term" value="P:ribosomal large subunit export from nucleus"/>
    <property type="evidence" value="ECO:0007669"/>
    <property type="project" value="TreeGrafter"/>
</dbReference>
<feature type="compositionally biased region" description="Acidic residues" evidence="11">
    <location>
        <begin position="4165"/>
        <end position="4203"/>
    </location>
</feature>
<evidence type="ECO:0000313" key="14">
    <source>
        <dbReference type="Proteomes" id="UP001276659"/>
    </source>
</evidence>
<protein>
    <recommendedName>
        <fullName evidence="4 10">Midasin</fullName>
    </recommendedName>
</protein>
<keyword evidence="6 10" id="KW-0547">Nucleotide-binding</keyword>
<accession>A0AAD9ZHZ5</accession>
<feature type="compositionally biased region" description="Acidic residues" evidence="11">
    <location>
        <begin position="4414"/>
        <end position="4424"/>
    </location>
</feature>
<keyword evidence="7 10" id="KW-0067">ATP-binding</keyword>
<evidence type="ECO:0000256" key="6">
    <source>
        <dbReference type="ARBA" id="ARBA00022741"/>
    </source>
</evidence>
<dbReference type="PIRSF" id="PIRSF010340">
    <property type="entry name" value="Midasin"/>
    <property type="match status" value="1"/>
</dbReference>
<sequence length="4939" mass="551200">MDISACSAQLLSTQNSLGDVPREILDILRGSSNTQYLDTLSQLALDPEYSTTIFTTHEPVFVEICSRWLAASDANDLSALAALARVLPYAPYLTVYAKALLDRRRHGALGALASQRVTALQDLPLEELHSLLLSLYRLLAFDNAAFASLVSPAQLQLLLTNAHRHIRYLAIRTLCLYLHTSDVALASMTETYIGEGEIAGQWEDKTIDYFFFSLWENERLKDMGRKLHETPKVLGPPSHNGITTKRVLKFEDLSRTTACIAGVLLPRLDEKDSSTSSLVMTETMTYNMRSLAEGVKGSMPLLVAGFSGSGKTSLIRDIARELGQSSSMITLHLNEQTDAKLLIGMYTSDKTPGSFSWRPGVLTKAVTEGRWLVIEDLDRAPTEIISTLLPLLERRELLVPNWGETIRAAPGFKIVATVRSAVNSRGEDFNPTTNMIGTRHWQQIRFRTPSENELAEIVVNRYPILRTHTPKFMEVYRTSKGLEQSGSHSSVKTSSGRPLGPQNLLRWCRRVQDLLLTAGVNSGDEPISEAIIDHIFLEAVHSFLGTLPPGTSQLPGVDVIAQSLHMSAERVQYCLNARKPDYHSTDSTLRIGRAVLSKQKRARDTRSAQASSPFALTNHVLRLLESIAVTVKQAEPCLLVGETGTGKTTVVQQLANALNQKLTVVNLSQQSEAGDLLGGYKPVNMRALAIPMKEQFDELIELTFPSKRNQHYLNALGKTIAKSRWEPALTVWQKALRTVKTYFEPSPNSKNTTVEPHPRKRKLQSPKLQKLQNRWDKFAFQVKTFQMHLASGPKGFAFFFVESNIVKAARNGEWVLLDEINLASPDTLESLADLFSDIVSGGPSILLTETGDTERIYAHKSFRIFGAMNPATDVGKQDLPVSLRSKFTELFIEAPDKDLENLVSVVKAYLGSCDDADVRAPTDVAHLYLEIKQLADGNRLVDGANQKPHFSLRTLTRTLVYALDIRPIYGLRRALFEGFSMSFLTVLNKESELLVQPRIDKHILGAQKNVRANLHQTPRLPKDGKNYVQFKHYWIAQGAGTIEEQPHYIITPFIERNLLNLVRATSTRRFPVLLQGPTSSGKTSMIEYLAKISGNKFVRINNHEHTDLQEYLGTYVSSPDGRLQYQDGVLVHALREGYWVVLDELNLAPTDVLEALNRLLDDNRELLIPETQEVVRPHPNFMLFATQNPPGVYGGRKVLSRAFRNRFLELHFDEIPEDELETILRERSQIAPSFCTRIVAVYKQLSILRQSERLFEQKNSFATLRDLFRWALRDADDREQLAVNGFLLLAERVRNQGERLAVKQVIEAVMKVKIDIDQLYGMDRLQKSLGSPISAATGIVWTKSMRRLAALVTEAVKSNEPVLLVGETGSGKTTVCQAIAKLLNVKLHIVNAHQNTETGDLIGSQRPIRNRAHAKSQLAQEVISVLTDCDLYKEDYEDDIFLLLEAYEAFQRQSPAKVSDEVRLRIEQSKIRANALFEWADGSLVHAMRDGQHFLLDEISLADDSVLERLNSVLEPGRTLFLAEKGTNDALVIASPEFQFLATMNPGGDYGKRELSPALRNRFTEIWVPHASEEDEMLEIAQAKLAPSFIDFAQPMVNFAAWYAVAYNPAAPHISIRDLLAWIHFVNTFQATNSDLALLHGAAMVYIDGLGANPASKMSVAETEFSKERGVCLLKLDEVLGRDISSKYNENCELSLTGGMFGIGPFTLAQKSNMAPHMRYSLRAPTTAVNAMKIVRALQIQKPILLEGSPGVGKTTLVAALSQAIGMSLTRINLSDQTDLMDLFGSDVPIEGAEAGNFGWRDAPFLRAMQKGEWVLLDEMNLASQSVLEGLNACLDHRGEVYVSELDQTFQRHPDFVIFAAQNPHHQGGGRKGLPASFVNRFTVVYADVFTAEDLLIISNEMYPDLPHNTTETILQCVSALSLRLQQDHRIGAHGGPWEINLRDVLRWLHLLTSQDGLLSFARPEDFLNLLFLQRFRTPEDVAAVSQELKQHLPENNSHSYFHGTSDGSIEIGLGLLPRNKYSRPSSSGPLNTKQANPPISESVMLCVQNKWPCLLVGSSGSGKTTLIHKLASSVGANVVDLSLNSETDTMDLVGGYEQLDPERQFASFIKRLLEYTRRAIIQQIGSGPGLNNNLAKLEAKLQAPVAAISEISQLIIAIATENSSPEYLGFSNECQSLMQQSAVDNRARFEWVDGILVKALKQGKWLVLDNANLCNPSVLDRLNSLLEPNGFVSINEHRNPDGSAQVVKPHPNFRLFMTMDPRHGELSRAMRNRSIELFMLMHSPSPKVDMLGSSSESTLSRFELLRAFDWDSTTDSHFDHILALYFDHLNFQDLEICHRWQMQTMIGLNKFSPEKQASVTSFAKLYQQMLAFDGKTFSGIKATYENIGKDLGLSQDFGKMQVSFRTIHPFNNHILLSMTAENQNSSNLRWLGDCFELLLEIYRFGQALALAAEQAESKLPAQMSRLERSLASANARSFESDSTQPLASFMQDMALFLRRIVDGNDFGDVSVSQEFLPFATEILSYLRDIFDLAQSSDFDEGVFQSYQAIGRSMCNRTSTNEASESLVAKLGSTLGSKLDTFNSSWQLHSGLEMEKLWTMFKPTTAKDLSQLEFSLQVKGLVARFDALKWSSGASIQELDILRNSIVRIHDAVDTASLESFGLLEDVSKSLEELESRSDLHQNDNAPYFRPQFEMLCQYQAIATDRDSSDLSSVVGLLGGRPKAHLMGFGSSSSGWNTLSQLQRMAATSQHSTELAAVRNILPVSILHKLGNISEISLQSLGLLRTEMDVMAKTIASVTQTLTGNHFSALDKVFKKLNWEFKGALGLDIRSKEFESIIALLSKLPFQLGGRVWDQSEVVGTGEYVYQCIANVVEPRFDKSGRTSSRDEEELSLRFVRFFTGCLLLYVPDRPFDPALRPMVERNRHQKRKLEMETKLKALQDIELVFTGQDSSFRIDLAKQNLLALGAEPEVPSIVRPHVSELGQLQAEFNNILNTIALRSPVLLTLHFAFQGQAPPIQEIKVLRSNIAQAINRLSTSFHAYEDITKPLIVMLQGLDVGLALALLAGTQPTPSDQVIKYLCNSTPFLGAGPYNLMRTNAEPETQRTASFDPRFHYMETVAVAQSVSKDLNASSTQTMFQAFHSSYHEWKDQLDHDQQQNAVKSSLYRYRGGEEDSNEADEQDFLQLFPNYTSPEEERTKSVKTIYDARAQAQRLAGLQRQILQSTESPSEGILSMLRNASRTIAGMWQDDRSLSKSPVPAENILSAVIISLDESNERLHGQATPGKLYNFYTDANLSEAQKLITLIHKIQTRFITLQEAWPEHATLGDVLRTSSELMVMRHTEPIAKILTKAEQLHGYVHEWQVVASKEYTAISLYDQLTDLLVSWRRLELSTWARLLDMEDKKCNDDTDSWWFIAYEVIIAAPLSMVDAQDDLRSHAEGMFRTLADFLASTSMGQYSYRLGMIGCFKRYLEILVKEVPAMIVIHNALANFLSYYTRFEGPIKESLRKGRQALEKAMKEILLFASWKDTNINALRDSAKRSHHKLFKVVRKYRTQLARPSETILAQGLPEITHLYETSASPARPVEATMMDARALHLWQQHITVWQTKPERFVNTSSTTSRMLQMSELPPTAVDASSYLESFGVELIDSIKILQRETPSKATKENAEGIKHLKAGKRKLYAETLRDLRQMGFRSNMSSDAIAKQASNSVILTDSPALATTSFSSDVHAAEYHFHKLLNIMPQVKERSRNHSEDLTHGEVSRSVGYLESMISVVLRQRVAIANASTDLGHLDKTMKRMQSIWAPGSYTLTKRDHTIHNAKGIQQVLRWLPGILEAGSVIIEKHARLGGHDASTVTKDLMHWKGRIIANIRAFDYLPELPAGLSSSRHEQVFAEAECTMRDLKAHLQVVIEQNPGLTFVFKQIDLWTKAETASPGIVTPDDSNAQAPRPSKRRKTGSRHANGEQSLTLEGFDNSVSNISDSILVAIQRMQEACASIPTTEEDATWLIRTDESLTGSLRSLGSREVNALLENALSKIKLLSASDDALRVAAVVCAMAFPIVEQYRNIQEAAVARYIKLYQSLCKLASLLAHSFSQIAQDGFCSPPEKSTADDGKTEKLEGGTGLGEGEGAEDISKDVEDDEDLSELAQQGKKEKDGDEIEYQEDAVNMDQDELEGEMGDVSDKGEDDESPSEGEEDDIDEETGDVDNLDPLAVDEKLWDGKADEAEKEKEGSKSKGKAEKDEQAAAESAAQQENDQDEEIDIDDDASQEGADEGEEVSKEETEKMDPHAQDGQNLDLPDEMDLDNVDGTDAESASGDSDMDGMSDIDQEQDREETEARGLEDAQNDESDMAKSPQSQPGDAEEDEGEAEDANDARSPVDTEPEEEDQQDDQILSQDHSDNAAVDQDNIAPSDVSGLGEDTEPQNEEEQASASQAQANKGFKGSSSNQENAEAAAKDGQIGSNLDRPEQGQAKDDTPNDNSGSQAFQKLGDALEKWHRRQRQIQNASDQQAEAQPRPSDVEMAGQDFEHLHDEEADADTQALGAANDEQARALDENAMDSEMHDQPRSFPAEEPNEEGADQQEEIMENTDDKVDRSDVESQQSRHGAFIANNFDRSRRQDQAQSSGAQNEEDIEELDNDFSTTHLQSTSYPSPRSAEEARRLWSHYDSLTRELSLSLTEQLRLILAPTLATKIRGDFRTGKRLNIKRIIPYIASQYKRDKIWMRRSTPSKRNYQIMLAVDDSKSMGESGSGQLAFETLALVSKSLSMLEVGEICVVGFGNEVHVAHDFDKPFSSEAGTQIFQHFTFQQTKTNVRKLVADSITLFREAQQRTFNAGTDLWQLELIISDGVCEGHDAIRRLVRQAQEERIMIVFVIVDALLKGESIMDMSQAVFEPDATGETKLKIKRYLDDFPFPYYLVVGNVRELPGVLAQALRQWFAEVVDSG</sequence>
<dbReference type="GO" id="GO:0005524">
    <property type="term" value="F:ATP binding"/>
    <property type="evidence" value="ECO:0007669"/>
    <property type="project" value="UniProtKB-KW"/>
</dbReference>
<dbReference type="CDD" id="cd01460">
    <property type="entry name" value="vWA_midasin"/>
    <property type="match status" value="1"/>
</dbReference>
<dbReference type="Pfam" id="PF21108">
    <property type="entry name" value="MDN1_4th"/>
    <property type="match status" value="1"/>
</dbReference>
<name>A0AAD9ZHZ5_9LECA</name>
<comment type="subcellular location">
    <subcellularLocation>
        <location evidence="1">Nucleus</location>
        <location evidence="1">Nucleolus</location>
    </subcellularLocation>
    <subcellularLocation>
        <location evidence="2">Nucleus</location>
        <location evidence="2">Nucleoplasm</location>
    </subcellularLocation>
</comment>
<dbReference type="InterPro" id="IPR048617">
    <property type="entry name" value="MDN1_AAA_lid_4"/>
</dbReference>
<feature type="compositionally biased region" description="Basic and acidic residues" evidence="11">
    <location>
        <begin position="4209"/>
        <end position="4239"/>
    </location>
</feature>
<dbReference type="InterPro" id="IPR012099">
    <property type="entry name" value="Midasin"/>
</dbReference>
<dbReference type="InterPro" id="IPR011704">
    <property type="entry name" value="ATPase_dyneun-rel_AAA"/>
</dbReference>
<dbReference type="EMBL" id="JASNWA010000004">
    <property type="protein sequence ID" value="KAK3177024.1"/>
    <property type="molecule type" value="Genomic_DNA"/>
</dbReference>
<dbReference type="InterPro" id="IPR040848">
    <property type="entry name" value="AAA_lid_7"/>
</dbReference>
<evidence type="ECO:0000256" key="2">
    <source>
        <dbReference type="ARBA" id="ARBA00004642"/>
    </source>
</evidence>
<evidence type="ECO:0000256" key="10">
    <source>
        <dbReference type="PIRNR" id="PIRNR010340"/>
    </source>
</evidence>
<gene>
    <name evidence="13" type="ORF">OEA41_008350</name>
</gene>
<feature type="compositionally biased region" description="Polar residues" evidence="11">
    <location>
        <begin position="4497"/>
        <end position="4507"/>
    </location>
</feature>
<reference evidence="13" key="1">
    <citation type="submission" date="2022-11" db="EMBL/GenBank/DDBJ databases">
        <title>Chromosomal genome sequence assembly and mating type (MAT) locus characterization of the leprose asexual lichenized fungus Lepraria neglecta (Nyl.) Erichsen.</title>
        <authorList>
            <person name="Allen J.L."/>
            <person name="Pfeffer B."/>
        </authorList>
    </citation>
    <scope>NUCLEOTIDE SEQUENCE</scope>
    <source>
        <strain evidence="13">Allen 5258</strain>
    </source>
</reference>
<dbReference type="InterPro" id="IPR002035">
    <property type="entry name" value="VWF_A"/>
</dbReference>
<feature type="compositionally biased region" description="Acidic residues" evidence="11">
    <location>
        <begin position="4250"/>
        <end position="4271"/>
    </location>
</feature>
<organism evidence="13 14">
    <name type="scientific">Lepraria neglecta</name>
    <dbReference type="NCBI Taxonomy" id="209136"/>
    <lineage>
        <taxon>Eukaryota</taxon>
        <taxon>Fungi</taxon>
        <taxon>Dikarya</taxon>
        <taxon>Ascomycota</taxon>
        <taxon>Pezizomycotina</taxon>
        <taxon>Lecanoromycetes</taxon>
        <taxon>OSLEUM clade</taxon>
        <taxon>Lecanoromycetidae</taxon>
        <taxon>Lecanorales</taxon>
        <taxon>Lecanorineae</taxon>
        <taxon>Stereocaulaceae</taxon>
        <taxon>Lepraria</taxon>
    </lineage>
</organism>
<feature type="compositionally biased region" description="Basic and acidic residues" evidence="11">
    <location>
        <begin position="4272"/>
        <end position="4285"/>
    </location>
</feature>
<evidence type="ECO:0000256" key="5">
    <source>
        <dbReference type="ARBA" id="ARBA00022553"/>
    </source>
</evidence>
<feature type="region of interest" description="Disordered" evidence="11">
    <location>
        <begin position="4099"/>
        <end position="4627"/>
    </location>
</feature>
<feature type="compositionally biased region" description="Basic and acidic residues" evidence="11">
    <location>
        <begin position="4460"/>
        <end position="4471"/>
    </location>
</feature>
<dbReference type="InterPro" id="IPR036465">
    <property type="entry name" value="vWFA_dom_sf"/>
</dbReference>
<feature type="domain" description="VWFA" evidence="12">
    <location>
        <begin position="4729"/>
        <end position="4928"/>
    </location>
</feature>
<evidence type="ECO:0000256" key="9">
    <source>
        <dbReference type="ARBA" id="ARBA00023242"/>
    </source>
</evidence>
<keyword evidence="8 10" id="KW-0143">Chaperone</keyword>
<feature type="compositionally biased region" description="Basic and acidic residues" evidence="11">
    <location>
        <begin position="4584"/>
        <end position="4593"/>
    </location>
</feature>
<dbReference type="InterPro" id="IPR025662">
    <property type="entry name" value="Sigma_54_int_dom_ATP-bd_1"/>
</dbReference>
<dbReference type="FunFam" id="3.40.50.300:FF:001368">
    <property type="entry name" value="Midasin"/>
    <property type="match status" value="1"/>
</dbReference>
<dbReference type="GO" id="GO:0005730">
    <property type="term" value="C:nucleolus"/>
    <property type="evidence" value="ECO:0007669"/>
    <property type="project" value="UniProtKB-SubCell"/>
</dbReference>
<dbReference type="Pfam" id="PF17867">
    <property type="entry name" value="AAA_lid_7"/>
    <property type="match status" value="3"/>
</dbReference>
<feature type="compositionally biased region" description="Basic and acidic residues" evidence="11">
    <location>
        <begin position="4104"/>
        <end position="4115"/>
    </location>
</feature>
<dbReference type="GO" id="GO:0016887">
    <property type="term" value="F:ATP hydrolysis activity"/>
    <property type="evidence" value="ECO:0007669"/>
    <property type="project" value="InterPro"/>
</dbReference>
<feature type="compositionally biased region" description="Acidic residues" evidence="11">
    <location>
        <begin position="4376"/>
        <end position="4385"/>
    </location>
</feature>
<evidence type="ECO:0000256" key="3">
    <source>
        <dbReference type="ARBA" id="ARBA00007188"/>
    </source>
</evidence>
<evidence type="ECO:0000259" key="12">
    <source>
        <dbReference type="PROSITE" id="PS50234"/>
    </source>
</evidence>
<feature type="region of interest" description="Disordered" evidence="11">
    <location>
        <begin position="3931"/>
        <end position="3963"/>
    </location>
</feature>
<dbReference type="GO" id="GO:0000027">
    <property type="term" value="P:ribosomal large subunit assembly"/>
    <property type="evidence" value="ECO:0007669"/>
    <property type="project" value="InterPro"/>
</dbReference>
<proteinExistence type="inferred from homology"/>
<dbReference type="Pfam" id="PF17865">
    <property type="entry name" value="AAA_lid_5"/>
    <property type="match status" value="1"/>
</dbReference>
<feature type="compositionally biased region" description="Basic and acidic residues" evidence="11">
    <location>
        <begin position="4543"/>
        <end position="4561"/>
    </location>
</feature>
<dbReference type="SUPFAM" id="SSF53300">
    <property type="entry name" value="vWA-like"/>
    <property type="match status" value="1"/>
</dbReference>
<dbReference type="FunFam" id="3.40.50.300:FF:000712">
    <property type="entry name" value="Midasin"/>
    <property type="match status" value="1"/>
</dbReference>
<dbReference type="GO" id="GO:0005654">
    <property type="term" value="C:nucleoplasm"/>
    <property type="evidence" value="ECO:0007669"/>
    <property type="project" value="UniProtKB-SubCell"/>
</dbReference>
<keyword evidence="14" id="KW-1185">Reference proteome</keyword>
<evidence type="ECO:0000256" key="8">
    <source>
        <dbReference type="ARBA" id="ARBA00023186"/>
    </source>
</evidence>
<evidence type="ECO:0000256" key="11">
    <source>
        <dbReference type="SAM" id="MobiDB-lite"/>
    </source>
</evidence>
<evidence type="ECO:0000256" key="7">
    <source>
        <dbReference type="ARBA" id="ARBA00022840"/>
    </source>
</evidence>
<feature type="region of interest" description="Disordered" evidence="11">
    <location>
        <begin position="743"/>
        <end position="766"/>
    </location>
</feature>
<dbReference type="FunFam" id="3.40.50.300:FF:000142">
    <property type="entry name" value="Midasin"/>
    <property type="match status" value="1"/>
</dbReference>
<keyword evidence="5" id="KW-0597">Phosphoprotein</keyword>
<dbReference type="CDD" id="cd00009">
    <property type="entry name" value="AAA"/>
    <property type="match status" value="2"/>
</dbReference>
<dbReference type="Pfam" id="PF07728">
    <property type="entry name" value="AAA_5"/>
    <property type="match status" value="8"/>
</dbReference>
<dbReference type="PROSITE" id="PS00675">
    <property type="entry name" value="SIGMA54_INTERACT_1"/>
    <property type="match status" value="1"/>
</dbReference>
<evidence type="ECO:0000256" key="1">
    <source>
        <dbReference type="ARBA" id="ARBA00004604"/>
    </source>
</evidence>
<dbReference type="FunFam" id="3.40.50.300:FF:001861">
    <property type="entry name" value="Midasin"/>
    <property type="match status" value="1"/>
</dbReference>
<dbReference type="Proteomes" id="UP001276659">
    <property type="component" value="Unassembled WGS sequence"/>
</dbReference>
<comment type="similarity">
    <text evidence="3 10">Belongs to the midasin family.</text>
</comment>
<dbReference type="PROSITE" id="PS50234">
    <property type="entry name" value="VWFA"/>
    <property type="match status" value="1"/>
</dbReference>
<dbReference type="InterPro" id="IPR041190">
    <property type="entry name" value="Midasin_AAA_lid_5"/>
</dbReference>
<feature type="compositionally biased region" description="Acidic residues" evidence="11">
    <location>
        <begin position="4314"/>
        <end position="4330"/>
    </location>
</feature>
<keyword evidence="9 10" id="KW-0539">Nucleus</keyword>
<comment type="function">
    <text evidence="10">Nuclear chaperone required for maturation and nuclear export of pre-60S ribosome subunits.</text>
</comment>
<dbReference type="SMART" id="SM00382">
    <property type="entry name" value="AAA"/>
    <property type="match status" value="6"/>
</dbReference>
<dbReference type="Gene3D" id="3.40.50.300">
    <property type="entry name" value="P-loop containing nucleotide triphosphate hydrolases"/>
    <property type="match status" value="6"/>
</dbReference>
<evidence type="ECO:0000256" key="4">
    <source>
        <dbReference type="ARBA" id="ARBA00017143"/>
    </source>
</evidence>
<dbReference type="PANTHER" id="PTHR48103:SF2">
    <property type="entry name" value="MIDASIN"/>
    <property type="match status" value="1"/>
</dbReference>
<dbReference type="InterPro" id="IPR027417">
    <property type="entry name" value="P-loop_NTPase"/>
</dbReference>
<comment type="caution">
    <text evidence="13">The sequence shown here is derived from an EMBL/GenBank/DDBJ whole genome shotgun (WGS) entry which is preliminary data.</text>
</comment>
<evidence type="ECO:0000313" key="13">
    <source>
        <dbReference type="EMBL" id="KAK3177024.1"/>
    </source>
</evidence>
<dbReference type="FunFam" id="3.40.50.300:FF:000582">
    <property type="entry name" value="Midasin"/>
    <property type="match status" value="1"/>
</dbReference>